<feature type="repeat" description="WD" evidence="3">
    <location>
        <begin position="153"/>
        <end position="184"/>
    </location>
</feature>
<dbReference type="Pfam" id="PF00400">
    <property type="entry name" value="WD40"/>
    <property type="match status" value="2"/>
</dbReference>
<dbReference type="AlphaFoldDB" id="A0A1A6A886"/>
<proteinExistence type="predicted"/>
<evidence type="ECO:0000256" key="1">
    <source>
        <dbReference type="ARBA" id="ARBA00022574"/>
    </source>
</evidence>
<dbReference type="EMBL" id="KI894030">
    <property type="protein sequence ID" value="OBR86263.1"/>
    <property type="molecule type" value="Genomic_DNA"/>
</dbReference>
<dbReference type="STRING" id="1296121.A0A1A6A886"/>
<feature type="region of interest" description="Disordered" evidence="4">
    <location>
        <begin position="294"/>
        <end position="323"/>
    </location>
</feature>
<dbReference type="PROSITE" id="PS50082">
    <property type="entry name" value="WD_REPEATS_2"/>
    <property type="match status" value="2"/>
</dbReference>
<dbReference type="PROSITE" id="PS50294">
    <property type="entry name" value="WD_REPEATS_REGION"/>
    <property type="match status" value="2"/>
</dbReference>
<dbReference type="InterPro" id="IPR015943">
    <property type="entry name" value="WD40/YVTN_repeat-like_dom_sf"/>
</dbReference>
<dbReference type="PANTHER" id="PTHR19879">
    <property type="entry name" value="TRANSCRIPTION INITIATION FACTOR TFIID"/>
    <property type="match status" value="1"/>
</dbReference>
<dbReference type="SUPFAM" id="SSF50978">
    <property type="entry name" value="WD40 repeat-like"/>
    <property type="match status" value="1"/>
</dbReference>
<evidence type="ECO:0000256" key="3">
    <source>
        <dbReference type="PROSITE-ProRule" id="PRU00221"/>
    </source>
</evidence>
<dbReference type="VEuPathDB" id="FungiDB:I303_03985"/>
<name>A0A1A6A886_9TREE</name>
<reference evidence="5" key="1">
    <citation type="submission" date="2013-07" db="EMBL/GenBank/DDBJ databases">
        <title>The Genome Sequence of Cryptococcus dejecticola CBS10117.</title>
        <authorList>
            <consortium name="The Broad Institute Genome Sequencing Platform"/>
            <person name="Cuomo C."/>
            <person name="Litvintseva A."/>
            <person name="Chen Y."/>
            <person name="Heitman J."/>
            <person name="Sun S."/>
            <person name="Springer D."/>
            <person name="Dromer F."/>
            <person name="Young S.K."/>
            <person name="Zeng Q."/>
            <person name="Gargeya S."/>
            <person name="Fitzgerald M."/>
            <person name="Abouelleil A."/>
            <person name="Alvarado L."/>
            <person name="Berlin A.M."/>
            <person name="Chapman S.B."/>
            <person name="Dewar J."/>
            <person name="Goldberg J."/>
            <person name="Griggs A."/>
            <person name="Gujja S."/>
            <person name="Hansen M."/>
            <person name="Howarth C."/>
            <person name="Imamovic A."/>
            <person name="Larimer J."/>
            <person name="McCowan C."/>
            <person name="Murphy C."/>
            <person name="Pearson M."/>
            <person name="Priest M."/>
            <person name="Roberts A."/>
            <person name="Saif S."/>
            <person name="Shea T."/>
            <person name="Sykes S."/>
            <person name="Wortman J."/>
            <person name="Nusbaum C."/>
            <person name="Birren B."/>
        </authorList>
    </citation>
    <scope>NUCLEOTIDE SEQUENCE [LARGE SCALE GENOMIC DNA]</scope>
    <source>
        <strain evidence="5">CBS 10117</strain>
    </source>
</reference>
<evidence type="ECO:0000256" key="4">
    <source>
        <dbReference type="SAM" id="MobiDB-lite"/>
    </source>
</evidence>
<feature type="compositionally biased region" description="Low complexity" evidence="4">
    <location>
        <begin position="294"/>
        <end position="315"/>
    </location>
</feature>
<dbReference type="PROSITE" id="PS00678">
    <property type="entry name" value="WD_REPEATS_1"/>
    <property type="match status" value="1"/>
</dbReference>
<dbReference type="PANTHER" id="PTHR19879:SF9">
    <property type="entry name" value="TRANSCRIPTION INITIATION FACTOR TFIID SUBUNIT 5"/>
    <property type="match status" value="1"/>
</dbReference>
<dbReference type="InterPro" id="IPR036322">
    <property type="entry name" value="WD40_repeat_dom_sf"/>
</dbReference>
<organism evidence="5">
    <name type="scientific">Kwoniella dejecticola CBS 10117</name>
    <dbReference type="NCBI Taxonomy" id="1296121"/>
    <lineage>
        <taxon>Eukaryota</taxon>
        <taxon>Fungi</taxon>
        <taxon>Dikarya</taxon>
        <taxon>Basidiomycota</taxon>
        <taxon>Agaricomycotina</taxon>
        <taxon>Tremellomycetes</taxon>
        <taxon>Tremellales</taxon>
        <taxon>Cryptococcaceae</taxon>
        <taxon>Kwoniella</taxon>
    </lineage>
</organism>
<dbReference type="InterPro" id="IPR019775">
    <property type="entry name" value="WD40_repeat_CS"/>
</dbReference>
<dbReference type="Gene3D" id="2.130.10.10">
    <property type="entry name" value="YVTN repeat-like/Quinoprotein amine dehydrogenase"/>
    <property type="match status" value="1"/>
</dbReference>
<keyword evidence="2" id="KW-0677">Repeat</keyword>
<dbReference type="InterPro" id="IPR001680">
    <property type="entry name" value="WD40_rpt"/>
</dbReference>
<dbReference type="SMART" id="SM00320">
    <property type="entry name" value="WD40"/>
    <property type="match status" value="3"/>
</dbReference>
<dbReference type="OrthoDB" id="10257301at2759"/>
<sequence length="471" mass="51802">MEEIQVESLSYVDIQHDALAVFDDVEQGIILSEDIWISGYQVGETSVHGKAKVSIREGGGLDLTPRDGVQIQRMNKTQFKVSIPKLSIRDRTVKFPKQVINPPYRKTSSLDAPLHINSISLNPKTPHVVVGGQDGYCVILPTALNSQEKEVQLQGHVGDVLDVKWFPSGEVILTCSSDLSIRIYGRDGINPRTLKGHTRSITSTYIIGVGKEILSASKDGTIRLWDIASSKEVKRWMIGDTSRKSVEGMIVLDQAQDIARLGSQSKSEVGSERVGLLNTQDGIWVQPLSFSSGTSRSSAGTTSPSSQFQTQTRSQSRSEETDEGWFVKNRIDSKLISIAQEGGLVVKGYMNGWIEIMSLENLKNPNTSGQALETDGKGKGKYKVIRRNEASIYALKLKRNEDKDKDEYSLYVGTASGLPALLSIRETQDGYEARTEEELASWDAEGVEVFDYDSGSEGVWCAGGEGGLKRY</sequence>
<accession>A0A1A6A886</accession>
<gene>
    <name evidence="5" type="ORF">I303_03985</name>
</gene>
<protein>
    <submittedName>
        <fullName evidence="5">Uncharacterized protein</fullName>
    </submittedName>
</protein>
<evidence type="ECO:0000313" key="5">
    <source>
        <dbReference type="EMBL" id="OBR86263.1"/>
    </source>
</evidence>
<feature type="repeat" description="WD" evidence="3">
    <location>
        <begin position="194"/>
        <end position="235"/>
    </location>
</feature>
<evidence type="ECO:0000256" key="2">
    <source>
        <dbReference type="ARBA" id="ARBA00022737"/>
    </source>
</evidence>
<keyword evidence="1 3" id="KW-0853">WD repeat</keyword>